<dbReference type="PANTHER" id="PTHR42760:SF78">
    <property type="entry name" value="3-OXOACYL-[ACYL-CARRIER-PROTEIN] REDUCTASE [NADH]"/>
    <property type="match status" value="1"/>
</dbReference>
<dbReference type="Gene3D" id="3.40.50.720">
    <property type="entry name" value="NAD(P)-binding Rossmann-like Domain"/>
    <property type="match status" value="2"/>
</dbReference>
<evidence type="ECO:0000313" key="3">
    <source>
        <dbReference type="EMBL" id="KAJ8605557.1"/>
    </source>
</evidence>
<dbReference type="Proteomes" id="UP001230188">
    <property type="component" value="Unassembled WGS sequence"/>
</dbReference>
<organism evidence="3 4">
    <name type="scientific">Chrysophaeum taylorii</name>
    <dbReference type="NCBI Taxonomy" id="2483200"/>
    <lineage>
        <taxon>Eukaryota</taxon>
        <taxon>Sar</taxon>
        <taxon>Stramenopiles</taxon>
        <taxon>Ochrophyta</taxon>
        <taxon>Pelagophyceae</taxon>
        <taxon>Pelagomonadales</taxon>
        <taxon>Pelagomonadaceae</taxon>
        <taxon>Chrysophaeum</taxon>
    </lineage>
</organism>
<dbReference type="InterPro" id="IPR020904">
    <property type="entry name" value="Sc_DH/Rdtase_CS"/>
</dbReference>
<dbReference type="InterPro" id="IPR036291">
    <property type="entry name" value="NAD(P)-bd_dom_sf"/>
</dbReference>
<comment type="similarity">
    <text evidence="1">Belongs to the short-chain dehydrogenases/reductases (SDR) family.</text>
</comment>
<name>A0AAD7UGJ7_9STRA</name>
<proteinExistence type="inferred from homology"/>
<sequence length="372" mass="39563">MTSFLRSSSSSLLLLREAPPKLVLDAREVTTVGGLRTAHHAIQKWARGLVENKKGGRLVVLLGDDLVGVRAYCRSVAREVGRRHGATVNVVRPANHGAVPTIRFLLSERAAMVTRVDLRLRDAPDAPFADDFDSRLKACLDGDQGNLPEPTGDAHTDVRGSRILITGAAGGIGSALGSRLEAAGAVVACVDKEVDLRDPHQAPLEVSRVAYEAFGASPDAIAHCAGITRDRTLAKMSEAEFDDCLQVNYAAPLAIDRLLRPKRSLVFSSIVGIHGNFGQANYAAAKAALIAYAAAPSVPDSTIRKCIAPGYVLTPMTRNLPFLHRFFAPRLSALGRPVLPEDVAHAAEFLCSPTSDALQSQTLRVCGGSLIG</sequence>
<reference evidence="3" key="1">
    <citation type="submission" date="2023-01" db="EMBL/GenBank/DDBJ databases">
        <title>Metagenome sequencing of chrysophaentin producing Chrysophaeum taylorii.</title>
        <authorList>
            <person name="Davison J."/>
            <person name="Bewley C."/>
        </authorList>
    </citation>
    <scope>NUCLEOTIDE SEQUENCE</scope>
    <source>
        <strain evidence="3">NIES-1699</strain>
    </source>
</reference>
<feature type="domain" description="Ketoreductase" evidence="2">
    <location>
        <begin position="161"/>
        <end position="310"/>
    </location>
</feature>
<evidence type="ECO:0000313" key="4">
    <source>
        <dbReference type="Proteomes" id="UP001230188"/>
    </source>
</evidence>
<dbReference type="Pfam" id="PF13561">
    <property type="entry name" value="adh_short_C2"/>
    <property type="match status" value="1"/>
</dbReference>
<dbReference type="InterPro" id="IPR057326">
    <property type="entry name" value="KR_dom"/>
</dbReference>
<keyword evidence="4" id="KW-1185">Reference proteome</keyword>
<dbReference type="InterPro" id="IPR002347">
    <property type="entry name" value="SDR_fam"/>
</dbReference>
<evidence type="ECO:0000259" key="2">
    <source>
        <dbReference type="SMART" id="SM00822"/>
    </source>
</evidence>
<protein>
    <recommendedName>
        <fullName evidence="2">Ketoreductase domain-containing protein</fullName>
    </recommendedName>
</protein>
<evidence type="ECO:0000256" key="1">
    <source>
        <dbReference type="ARBA" id="ARBA00006484"/>
    </source>
</evidence>
<dbReference type="PROSITE" id="PS00061">
    <property type="entry name" value="ADH_SHORT"/>
    <property type="match status" value="1"/>
</dbReference>
<dbReference type="AlphaFoldDB" id="A0AAD7UGJ7"/>
<dbReference type="GO" id="GO:0016616">
    <property type="term" value="F:oxidoreductase activity, acting on the CH-OH group of donors, NAD or NADP as acceptor"/>
    <property type="evidence" value="ECO:0007669"/>
    <property type="project" value="TreeGrafter"/>
</dbReference>
<dbReference type="SMART" id="SM00822">
    <property type="entry name" value="PKS_KR"/>
    <property type="match status" value="1"/>
</dbReference>
<dbReference type="EMBL" id="JAQMWT010000314">
    <property type="protein sequence ID" value="KAJ8605557.1"/>
    <property type="molecule type" value="Genomic_DNA"/>
</dbReference>
<comment type="caution">
    <text evidence="3">The sequence shown here is derived from an EMBL/GenBank/DDBJ whole genome shotgun (WGS) entry which is preliminary data.</text>
</comment>
<dbReference type="SUPFAM" id="SSF51735">
    <property type="entry name" value="NAD(P)-binding Rossmann-fold domains"/>
    <property type="match status" value="1"/>
</dbReference>
<dbReference type="PRINTS" id="PR00081">
    <property type="entry name" value="GDHRDH"/>
</dbReference>
<gene>
    <name evidence="3" type="ORF">CTAYLR_000131</name>
</gene>
<accession>A0AAD7UGJ7</accession>
<dbReference type="PANTHER" id="PTHR42760">
    <property type="entry name" value="SHORT-CHAIN DEHYDROGENASES/REDUCTASES FAMILY MEMBER"/>
    <property type="match status" value="1"/>
</dbReference>